<dbReference type="GO" id="GO:0001755">
    <property type="term" value="P:neural crest cell migration"/>
    <property type="evidence" value="ECO:0007669"/>
    <property type="project" value="TreeGrafter"/>
</dbReference>
<evidence type="ECO:0000256" key="2">
    <source>
        <dbReference type="ARBA" id="ARBA00009492"/>
    </source>
</evidence>
<dbReference type="GO" id="GO:0005886">
    <property type="term" value="C:plasma membrane"/>
    <property type="evidence" value="ECO:0007669"/>
    <property type="project" value="TreeGrafter"/>
</dbReference>
<sequence>SLSPTLCSSDLLKSNSSRLLLASGDRMDFQALLVDEDRAWLMVGAKNHIFLLHLDHPNREPEKIFWPAPREQVEHCQLAGKNMETECANFIRLLQPFNQSHVFACGTGSYQPVCAFIQLGARGKGPGAPTMRLVTHSLESGRGRCPYSPHEPFTGLLIGGELYSGTSSDFMGSSAAFFRTWVHGAEQSYIRTEQNQDHWLHEPAFVGAYAIPDTYNPHDDKVYIFFRETAMEAGQWERRHIHARVARVCKVSHQRPVCHGLLPPLDQGASQAVRYGVVTTHLPKGKRLRAGGALLWDTDRAVLPHSGVFSGSAVCVYSMAAVRAVFSGPFAHKEGFDYRWVEYKGRVPYPRPGTCPSETYDPLLQSTKDFPDEVISFMRSHQLMWEPVYPQGRQPVLVRVNVPYRLRRLLVHRLETESRHYDVLFLGTDEGKVLKVGLAGGVSRDTEVISLEEISVTKVPSPILDMKLSPKQQELFVSSTHGLLQLSLYRCELYGKTCTDCCLARDPYCTWDGKTCAPHLLTQKRRARCQDVLKSDLLSQCQDTAQATATVDKLVFGVEKNSTFLECLARSPQTTIRWLVRHGEETGLSEIRNNGHFLVLEQGLLIRQLAREDVGTYECQAVERSFSRPLTRYSLRIIGHEAME</sequence>
<feature type="domain" description="Sema" evidence="10">
    <location>
        <begin position="3"/>
        <end position="488"/>
    </location>
</feature>
<reference evidence="11" key="1">
    <citation type="submission" date="2019-10" db="EMBL/GenBank/DDBJ databases">
        <title>Bird 10,000 Genomes (B10K) Project - Family phase.</title>
        <authorList>
            <person name="Zhang G."/>
        </authorList>
    </citation>
    <scope>NUCLEOTIDE SEQUENCE</scope>
    <source>
        <strain evidence="11">B10K-DU-002-55</strain>
        <tissue evidence="11">Muscle</tissue>
    </source>
</reference>
<keyword evidence="4" id="KW-0732">Signal</keyword>
<dbReference type="InterPro" id="IPR013783">
    <property type="entry name" value="Ig-like_fold"/>
</dbReference>
<organism evidence="11 12">
    <name type="scientific">Calyptomena viridis</name>
    <name type="common">Lesser green broadbill</name>
    <dbReference type="NCBI Taxonomy" id="135972"/>
    <lineage>
        <taxon>Eukaryota</taxon>
        <taxon>Metazoa</taxon>
        <taxon>Chordata</taxon>
        <taxon>Craniata</taxon>
        <taxon>Vertebrata</taxon>
        <taxon>Euteleostomi</taxon>
        <taxon>Archelosauria</taxon>
        <taxon>Archosauria</taxon>
        <taxon>Dinosauria</taxon>
        <taxon>Saurischia</taxon>
        <taxon>Theropoda</taxon>
        <taxon>Coelurosauria</taxon>
        <taxon>Aves</taxon>
        <taxon>Neognathae</taxon>
        <taxon>Neoaves</taxon>
        <taxon>Telluraves</taxon>
        <taxon>Australaves</taxon>
        <taxon>Passeriformes</taxon>
        <taxon>Eurylaimidae</taxon>
        <taxon>Calyptomena</taxon>
    </lineage>
</organism>
<evidence type="ECO:0000256" key="8">
    <source>
        <dbReference type="PROSITE-ProRule" id="PRU00352"/>
    </source>
</evidence>
<dbReference type="SMART" id="SM00423">
    <property type="entry name" value="PSI"/>
    <property type="match status" value="1"/>
</dbReference>
<evidence type="ECO:0000256" key="1">
    <source>
        <dbReference type="ARBA" id="ARBA00004613"/>
    </source>
</evidence>
<evidence type="ECO:0000259" key="9">
    <source>
        <dbReference type="PROSITE" id="PS50835"/>
    </source>
</evidence>
<dbReference type="PROSITE" id="PS50835">
    <property type="entry name" value="IG_LIKE"/>
    <property type="match status" value="1"/>
</dbReference>
<dbReference type="GO" id="GO:0007411">
    <property type="term" value="P:axon guidance"/>
    <property type="evidence" value="ECO:0007669"/>
    <property type="project" value="TreeGrafter"/>
</dbReference>
<dbReference type="PROSITE" id="PS51004">
    <property type="entry name" value="SEMA"/>
    <property type="match status" value="1"/>
</dbReference>
<dbReference type="SUPFAM" id="SSF101912">
    <property type="entry name" value="Sema domain"/>
    <property type="match status" value="1"/>
</dbReference>
<keyword evidence="6" id="KW-0325">Glycoprotein</keyword>
<dbReference type="Proteomes" id="UP000642973">
    <property type="component" value="Unassembled WGS sequence"/>
</dbReference>
<comment type="similarity">
    <text evidence="2">Belongs to the semaphorin family.</text>
</comment>
<feature type="non-terminal residue" evidence="11">
    <location>
        <position position="1"/>
    </location>
</feature>
<dbReference type="InterPro" id="IPR015943">
    <property type="entry name" value="WD40/YVTN_repeat-like_dom_sf"/>
</dbReference>
<dbReference type="SMART" id="SM00630">
    <property type="entry name" value="Sema"/>
    <property type="match status" value="1"/>
</dbReference>
<dbReference type="Gene3D" id="3.30.1680.10">
    <property type="entry name" value="ligand-binding face of the semaphorins, domain 2"/>
    <property type="match status" value="1"/>
</dbReference>
<proteinExistence type="inferred from homology"/>
<dbReference type="InterPro" id="IPR036352">
    <property type="entry name" value="Semap_dom_sf"/>
</dbReference>
<comment type="caution">
    <text evidence="8">Lacks conserved residue(s) required for the propagation of feature annotation.</text>
</comment>
<dbReference type="Gene3D" id="2.130.10.10">
    <property type="entry name" value="YVTN repeat-like/Quinoprotein amine dehydrogenase"/>
    <property type="match status" value="2"/>
</dbReference>
<evidence type="ECO:0000256" key="3">
    <source>
        <dbReference type="ARBA" id="ARBA00022525"/>
    </source>
</evidence>
<dbReference type="InterPro" id="IPR007110">
    <property type="entry name" value="Ig-like_dom"/>
</dbReference>
<feature type="non-terminal residue" evidence="11">
    <location>
        <position position="644"/>
    </location>
</feature>
<dbReference type="GO" id="GO:0045499">
    <property type="term" value="F:chemorepellent activity"/>
    <property type="evidence" value="ECO:0007669"/>
    <property type="project" value="TreeGrafter"/>
</dbReference>
<dbReference type="Gene3D" id="2.60.40.10">
    <property type="entry name" value="Immunoglobulins"/>
    <property type="match status" value="1"/>
</dbReference>
<dbReference type="GO" id="GO:0005576">
    <property type="term" value="C:extracellular region"/>
    <property type="evidence" value="ECO:0007669"/>
    <property type="project" value="UniProtKB-SubCell"/>
</dbReference>
<keyword evidence="3" id="KW-0964">Secreted</keyword>
<accession>A0A851BZX6</accession>
<dbReference type="InterPro" id="IPR036179">
    <property type="entry name" value="Ig-like_dom_sf"/>
</dbReference>
<keyword evidence="5" id="KW-1015">Disulfide bond</keyword>
<keyword evidence="12" id="KW-1185">Reference proteome</keyword>
<keyword evidence="7" id="KW-0393">Immunoglobulin domain</keyword>
<protein>
    <submittedName>
        <fullName evidence="11">SEM3D protein</fullName>
    </submittedName>
</protein>
<dbReference type="SUPFAM" id="SSF103575">
    <property type="entry name" value="Plexin repeat"/>
    <property type="match status" value="1"/>
</dbReference>
<evidence type="ECO:0000313" key="12">
    <source>
        <dbReference type="Proteomes" id="UP000642973"/>
    </source>
</evidence>
<evidence type="ECO:0000259" key="10">
    <source>
        <dbReference type="PROSITE" id="PS51004"/>
    </source>
</evidence>
<gene>
    <name evidence="11" type="primary">Sema3d_0</name>
    <name evidence="11" type="ORF">CALVIR_R06112</name>
</gene>
<dbReference type="SUPFAM" id="SSF48726">
    <property type="entry name" value="Immunoglobulin"/>
    <property type="match status" value="1"/>
</dbReference>
<dbReference type="GO" id="GO:0071526">
    <property type="term" value="P:semaphorin-plexin signaling pathway"/>
    <property type="evidence" value="ECO:0007669"/>
    <property type="project" value="TreeGrafter"/>
</dbReference>
<evidence type="ECO:0000313" key="11">
    <source>
        <dbReference type="EMBL" id="NWI50021.1"/>
    </source>
</evidence>
<dbReference type="GO" id="GO:0030335">
    <property type="term" value="P:positive regulation of cell migration"/>
    <property type="evidence" value="ECO:0007669"/>
    <property type="project" value="TreeGrafter"/>
</dbReference>
<dbReference type="EMBL" id="WEIV01003541">
    <property type="protein sequence ID" value="NWI50021.1"/>
    <property type="molecule type" value="Genomic_DNA"/>
</dbReference>
<evidence type="ECO:0000256" key="5">
    <source>
        <dbReference type="ARBA" id="ARBA00023157"/>
    </source>
</evidence>
<name>A0A851BZX6_CALVR</name>
<dbReference type="InterPro" id="IPR027231">
    <property type="entry name" value="Semaphorin"/>
</dbReference>
<comment type="subcellular location">
    <subcellularLocation>
        <location evidence="1">Secreted</location>
    </subcellularLocation>
</comment>
<evidence type="ECO:0000256" key="6">
    <source>
        <dbReference type="ARBA" id="ARBA00023180"/>
    </source>
</evidence>
<dbReference type="InterPro" id="IPR001627">
    <property type="entry name" value="Semap_dom"/>
</dbReference>
<comment type="caution">
    <text evidence="11">The sequence shown here is derived from an EMBL/GenBank/DDBJ whole genome shotgun (WGS) entry which is preliminary data.</text>
</comment>
<dbReference type="AlphaFoldDB" id="A0A851BZX6"/>
<dbReference type="Pfam" id="PF01403">
    <property type="entry name" value="Sema"/>
    <property type="match status" value="1"/>
</dbReference>
<dbReference type="InterPro" id="IPR016201">
    <property type="entry name" value="PSI"/>
</dbReference>
<dbReference type="FunFam" id="2.60.40.10:FF:000030">
    <property type="entry name" value="Semaphorin 3F like"/>
    <property type="match status" value="1"/>
</dbReference>
<dbReference type="PANTHER" id="PTHR11036">
    <property type="entry name" value="SEMAPHORIN"/>
    <property type="match status" value="1"/>
</dbReference>
<dbReference type="CDD" id="cd05871">
    <property type="entry name" value="Ig_Sema3"/>
    <property type="match status" value="1"/>
</dbReference>
<dbReference type="PANTHER" id="PTHR11036:SF69">
    <property type="entry name" value="SEMA DOMAIN-CONTAINING PROTEIN"/>
    <property type="match status" value="1"/>
</dbReference>
<feature type="domain" description="Ig-like" evidence="9">
    <location>
        <begin position="565"/>
        <end position="631"/>
    </location>
</feature>
<evidence type="ECO:0000256" key="7">
    <source>
        <dbReference type="ARBA" id="ARBA00023319"/>
    </source>
</evidence>
<dbReference type="GO" id="GO:0030215">
    <property type="term" value="F:semaphorin receptor binding"/>
    <property type="evidence" value="ECO:0007669"/>
    <property type="project" value="InterPro"/>
</dbReference>
<evidence type="ECO:0000256" key="4">
    <source>
        <dbReference type="ARBA" id="ARBA00022729"/>
    </source>
</evidence>